<dbReference type="GO" id="GO:0003729">
    <property type="term" value="F:mRNA binding"/>
    <property type="evidence" value="ECO:0007669"/>
    <property type="project" value="TreeGrafter"/>
</dbReference>
<evidence type="ECO:0000313" key="3">
    <source>
        <dbReference type="EMBL" id="KAJ4184585.1"/>
    </source>
</evidence>
<dbReference type="AlphaFoldDB" id="A0A9W8R1Y6"/>
<feature type="domain" description="LsmAD" evidence="2">
    <location>
        <begin position="99"/>
        <end position="172"/>
    </location>
</feature>
<feature type="compositionally biased region" description="Polar residues" evidence="1">
    <location>
        <begin position="563"/>
        <end position="573"/>
    </location>
</feature>
<organism evidence="3 4">
    <name type="scientific">Fusarium falciforme</name>
    <dbReference type="NCBI Taxonomy" id="195108"/>
    <lineage>
        <taxon>Eukaryota</taxon>
        <taxon>Fungi</taxon>
        <taxon>Dikarya</taxon>
        <taxon>Ascomycota</taxon>
        <taxon>Pezizomycotina</taxon>
        <taxon>Sordariomycetes</taxon>
        <taxon>Hypocreomycetidae</taxon>
        <taxon>Hypocreales</taxon>
        <taxon>Nectriaceae</taxon>
        <taxon>Fusarium</taxon>
        <taxon>Fusarium solani species complex</taxon>
    </lineage>
</organism>
<dbReference type="Proteomes" id="UP001152087">
    <property type="component" value="Unassembled WGS sequence"/>
</dbReference>
<protein>
    <submittedName>
        <fullName evidence="3">Poly(A)-binding protein binding protein</fullName>
    </submittedName>
</protein>
<dbReference type="InterPro" id="IPR045117">
    <property type="entry name" value="ATXN2-like"/>
</dbReference>
<dbReference type="GO" id="GO:0010494">
    <property type="term" value="C:cytoplasmic stress granule"/>
    <property type="evidence" value="ECO:0007669"/>
    <property type="project" value="TreeGrafter"/>
</dbReference>
<dbReference type="PANTHER" id="PTHR12854">
    <property type="entry name" value="ATAXIN 2-RELATED"/>
    <property type="match status" value="1"/>
</dbReference>
<gene>
    <name evidence="3" type="primary">PBP1</name>
    <name evidence="3" type="ORF">NW755_009041</name>
</gene>
<feature type="compositionally biased region" description="Basic and acidic residues" evidence="1">
    <location>
        <begin position="304"/>
        <end position="313"/>
    </location>
</feature>
<accession>A0A9W8R1Y6</accession>
<feature type="compositionally biased region" description="Polar residues" evidence="1">
    <location>
        <begin position="44"/>
        <end position="55"/>
    </location>
</feature>
<feature type="compositionally biased region" description="Low complexity" evidence="1">
    <location>
        <begin position="430"/>
        <end position="440"/>
    </location>
</feature>
<evidence type="ECO:0000259" key="2">
    <source>
        <dbReference type="SMART" id="SM01272"/>
    </source>
</evidence>
<evidence type="ECO:0000313" key="4">
    <source>
        <dbReference type="Proteomes" id="UP001152087"/>
    </source>
</evidence>
<reference evidence="3" key="1">
    <citation type="submission" date="2022-09" db="EMBL/GenBank/DDBJ databases">
        <title>Fusarium specimens isolated from Avocado Roots.</title>
        <authorList>
            <person name="Stajich J."/>
            <person name="Roper C."/>
            <person name="Heimlech-Rivalta G."/>
        </authorList>
    </citation>
    <scope>NUCLEOTIDE SEQUENCE</scope>
    <source>
        <strain evidence="3">A02</strain>
    </source>
</reference>
<evidence type="ECO:0000256" key="1">
    <source>
        <dbReference type="SAM" id="MobiDB-lite"/>
    </source>
</evidence>
<keyword evidence="4" id="KW-1185">Reference proteome</keyword>
<dbReference type="PANTHER" id="PTHR12854:SF7">
    <property type="entry name" value="ATAXIN-2 HOMOLOG"/>
    <property type="match status" value="1"/>
</dbReference>
<dbReference type="GO" id="GO:0034063">
    <property type="term" value="P:stress granule assembly"/>
    <property type="evidence" value="ECO:0007669"/>
    <property type="project" value="TreeGrafter"/>
</dbReference>
<comment type="caution">
    <text evidence="3">The sequence shown here is derived from an EMBL/GenBank/DDBJ whole genome shotgun (WGS) entry which is preliminary data.</text>
</comment>
<feature type="compositionally biased region" description="Low complexity" evidence="1">
    <location>
        <begin position="405"/>
        <end position="418"/>
    </location>
</feature>
<feature type="region of interest" description="Disordered" evidence="1">
    <location>
        <begin position="865"/>
        <end position="947"/>
    </location>
</feature>
<feature type="compositionally biased region" description="Polar residues" evidence="1">
    <location>
        <begin position="488"/>
        <end position="498"/>
    </location>
</feature>
<feature type="compositionally biased region" description="Low complexity" evidence="1">
    <location>
        <begin position="246"/>
        <end position="266"/>
    </location>
</feature>
<feature type="compositionally biased region" description="Basic and acidic residues" evidence="1">
    <location>
        <begin position="384"/>
        <end position="399"/>
    </location>
</feature>
<proteinExistence type="predicted"/>
<feature type="compositionally biased region" description="Gly residues" evidence="1">
    <location>
        <begin position="32"/>
        <end position="41"/>
    </location>
</feature>
<feature type="compositionally biased region" description="Gly residues" evidence="1">
    <location>
        <begin position="874"/>
        <end position="885"/>
    </location>
</feature>
<feature type="region of interest" description="Disordered" evidence="1">
    <location>
        <begin position="150"/>
        <end position="335"/>
    </location>
</feature>
<dbReference type="SMART" id="SM01272">
    <property type="entry name" value="LsmAD"/>
    <property type="match status" value="1"/>
</dbReference>
<name>A0A9W8R1Y6_9HYPO</name>
<sequence>MVAEAKISRHSFNKPRNDKSVSNMPVTKKDGIAGGGPGGKQNGNRASFRTDSAISNNRFGNERVLQPWVPDTNDAINGSLERSGNNAGWDQFAENERLFGLTTDYDENIYTTAINKSHPQYRERIAAADRKAREIERSAPTTAHVAEERIMDYVGGDDGGDEEDKYSGVRRQDFPPLSGRENKYTPPAKRAPTAQSTVKGAPVDPAIISSQIKAPAKKQPTPVPEEPKPQTPDVNKNVSAPKVDAQKAPAEAKPAEAPANSPKPAAQPANGKATETKPVDKTNAGLRPSASGAGTAAPSATSTVEHDVLKEFKSFASQQRQNAEKARSNKAKADKEVKLTELKKFASSFKLSTPVPTDLVSIIAKDPVKQKEIQAKAIKNAEDVAKAKAEAATKDKTTPSKDAQTKPAGQGAPAAAATSGPSNDNRSSRAPAGTQATPPAGGQGRHPGARQQYPQQPYHAQQYRNNRGGPHVPQQQQTGMLAQRLRNVEQQKYSQASAPHQPHVPGQEMRAPPTGPASGVNSDYNRRLSGAPGHMGAKLNPNSHEFRPSPFAAAFNPNGHPSAGSSPRSSVNHVDASANNAAASGQLIRRKTKAIDVKKCYILSHIQTFTPPPGRNWDDNAGLRPAYDTLPTWRQLQDNEKPDSTMHLNYKEYFERQPFNGPALATPNPQHVVPQMPHQHQLPFHLQQGAHNMAPRGSPHMPPMQMHTPQHGPVPHPPYGNDDHRMMHSNSAQSFASPRLGNVPVAYNSPAQVPYNQPVFMPGTPQMGQFRSFSNNPQYMSPQQGQMGGPMMMQPQFIPGPQGMVPGPQMMYPGGHPQFMPPSGPQPVPGVNGYPSPGRPAAPMMAHQGSQQGQPMYGMSPNVQYNQPVFNPGQQGGPMRGGYGSPGPQHFGTSPQQGHQYGPQHRSGSTSYNKGYAGQGPHQTPQPNHAVPAANQGRPAEGSDEAK</sequence>
<feature type="region of interest" description="Disordered" evidence="1">
    <location>
        <begin position="1"/>
        <end position="55"/>
    </location>
</feature>
<feature type="compositionally biased region" description="Low complexity" evidence="1">
    <location>
        <begin position="288"/>
        <end position="303"/>
    </location>
</feature>
<dbReference type="InterPro" id="IPR009604">
    <property type="entry name" value="LsmAD_domain"/>
</dbReference>
<dbReference type="Pfam" id="PF06741">
    <property type="entry name" value="LsmAD"/>
    <property type="match status" value="1"/>
</dbReference>
<feature type="compositionally biased region" description="Basic and acidic residues" evidence="1">
    <location>
        <begin position="322"/>
        <end position="335"/>
    </location>
</feature>
<dbReference type="EMBL" id="JAOQAV010000026">
    <property type="protein sequence ID" value="KAJ4184585.1"/>
    <property type="molecule type" value="Genomic_DNA"/>
</dbReference>
<feature type="compositionally biased region" description="Low complexity" evidence="1">
    <location>
        <begin position="449"/>
        <end position="464"/>
    </location>
</feature>
<feature type="region of interest" description="Disordered" evidence="1">
    <location>
        <begin position="384"/>
        <end position="573"/>
    </location>
</feature>